<name>A0A1Y2CGU0_9FUNG</name>
<organism evidence="1 2">
    <name type="scientific">Rhizoclosmatium globosum</name>
    <dbReference type="NCBI Taxonomy" id="329046"/>
    <lineage>
        <taxon>Eukaryota</taxon>
        <taxon>Fungi</taxon>
        <taxon>Fungi incertae sedis</taxon>
        <taxon>Chytridiomycota</taxon>
        <taxon>Chytridiomycota incertae sedis</taxon>
        <taxon>Chytridiomycetes</taxon>
        <taxon>Chytridiales</taxon>
        <taxon>Chytriomycetaceae</taxon>
        <taxon>Rhizoclosmatium</taxon>
    </lineage>
</organism>
<accession>A0A1Y2CGU0</accession>
<evidence type="ECO:0000313" key="2">
    <source>
        <dbReference type="Proteomes" id="UP000193642"/>
    </source>
</evidence>
<comment type="caution">
    <text evidence="1">The sequence shown here is derived from an EMBL/GenBank/DDBJ whole genome shotgun (WGS) entry which is preliminary data.</text>
</comment>
<keyword evidence="2" id="KW-1185">Reference proteome</keyword>
<gene>
    <name evidence="1" type="ORF">BCR33DRAFT_169851</name>
</gene>
<evidence type="ECO:0000313" key="1">
    <source>
        <dbReference type="EMBL" id="ORY45535.1"/>
    </source>
</evidence>
<dbReference type="AlphaFoldDB" id="A0A1Y2CGU0"/>
<proteinExistence type="predicted"/>
<protein>
    <submittedName>
        <fullName evidence="1">Uncharacterized protein</fullName>
    </submittedName>
</protein>
<dbReference type="EMBL" id="MCGO01000019">
    <property type="protein sequence ID" value="ORY45535.1"/>
    <property type="molecule type" value="Genomic_DNA"/>
</dbReference>
<reference evidence="1 2" key="1">
    <citation type="submission" date="2016-07" db="EMBL/GenBank/DDBJ databases">
        <title>Pervasive Adenine N6-methylation of Active Genes in Fungi.</title>
        <authorList>
            <consortium name="DOE Joint Genome Institute"/>
            <person name="Mondo S.J."/>
            <person name="Dannebaum R.O."/>
            <person name="Kuo R.C."/>
            <person name="Labutti K."/>
            <person name="Haridas S."/>
            <person name="Kuo A."/>
            <person name="Salamov A."/>
            <person name="Ahrendt S.R."/>
            <person name="Lipzen A."/>
            <person name="Sullivan W."/>
            <person name="Andreopoulos W.B."/>
            <person name="Clum A."/>
            <person name="Lindquist E."/>
            <person name="Daum C."/>
            <person name="Ramamoorthy G.K."/>
            <person name="Gryganskyi A."/>
            <person name="Culley D."/>
            <person name="Magnuson J.K."/>
            <person name="James T.Y."/>
            <person name="O'Malley M.A."/>
            <person name="Stajich J.E."/>
            <person name="Spatafora J.W."/>
            <person name="Visel A."/>
            <person name="Grigoriev I.V."/>
        </authorList>
    </citation>
    <scope>NUCLEOTIDE SEQUENCE [LARGE SCALE GENOMIC DNA]</scope>
    <source>
        <strain evidence="1 2">JEL800</strain>
    </source>
</reference>
<dbReference type="Proteomes" id="UP000193642">
    <property type="component" value="Unassembled WGS sequence"/>
</dbReference>
<sequence>MIRAWVAGFTNGAPSFGETNCIDESLRLRVSFAVAPPPSVDEEAVGTSTSEVELEADRTFGVPVRVPQLFPQVASSFPFVVHGTVSGAPDSVPSPGLLGLWCRI</sequence>